<keyword evidence="4" id="KW-1185">Reference proteome</keyword>
<gene>
    <name evidence="3" type="ordered locus">Nmlp_2526</name>
</gene>
<dbReference type="Proteomes" id="UP000011867">
    <property type="component" value="Chromosome"/>
</dbReference>
<feature type="compositionally biased region" description="Basic residues" evidence="1">
    <location>
        <begin position="137"/>
        <end position="147"/>
    </location>
</feature>
<feature type="domain" description="DUF8165" evidence="2">
    <location>
        <begin position="1"/>
        <end position="118"/>
    </location>
</feature>
<feature type="region of interest" description="Disordered" evidence="1">
    <location>
        <begin position="118"/>
        <end position="147"/>
    </location>
</feature>
<dbReference type="Pfam" id="PF26489">
    <property type="entry name" value="DUF8165"/>
    <property type="match status" value="1"/>
</dbReference>
<dbReference type="EMBL" id="HF582854">
    <property type="protein sequence ID" value="CCQ36689.1"/>
    <property type="molecule type" value="Genomic_DNA"/>
</dbReference>
<dbReference type="KEGG" id="nmo:Nmlp_2526"/>
<dbReference type="HOGENOM" id="CLU_1763918_0_0_2"/>
<accession>M1XR59</accession>
<dbReference type="AlphaFoldDB" id="M1XR59"/>
<protein>
    <recommendedName>
        <fullName evidence="2">DUF8165 domain-containing protein</fullName>
    </recommendedName>
</protein>
<proteinExistence type="predicted"/>
<organism evidence="3 4">
    <name type="scientific">Natronomonas moolapensis (strain DSM 18674 / CECT 7526 / JCM 14361 / 8.8.11)</name>
    <dbReference type="NCBI Taxonomy" id="268739"/>
    <lineage>
        <taxon>Archaea</taxon>
        <taxon>Methanobacteriati</taxon>
        <taxon>Methanobacteriota</taxon>
        <taxon>Stenosarchaea group</taxon>
        <taxon>Halobacteria</taxon>
        <taxon>Halobacteriales</taxon>
        <taxon>Natronomonadaceae</taxon>
        <taxon>Natronomonas</taxon>
    </lineage>
</organism>
<evidence type="ECO:0000313" key="3">
    <source>
        <dbReference type="EMBL" id="CCQ36689.1"/>
    </source>
</evidence>
<sequence length="147" mass="16254">MHMSYDFAERETVQFGVVSELFPVAELDAPLVQSRDAQLRREALDEEAIIAVAPESMATGYHLGSHELTLIAIDDLPKALTRAVSAAVDGPIEAYSHIQLGKRIESGSNRSLSEFEAATPATRFCPPGNKTATRTARPTHLRRRRRR</sequence>
<name>M1XR59_NATM8</name>
<dbReference type="eggNOG" id="arCOG11921">
    <property type="taxonomic scope" value="Archaea"/>
</dbReference>
<dbReference type="InterPro" id="IPR058472">
    <property type="entry name" value="DUF8165"/>
</dbReference>
<evidence type="ECO:0000313" key="4">
    <source>
        <dbReference type="Proteomes" id="UP000011867"/>
    </source>
</evidence>
<reference evidence="3 4" key="1">
    <citation type="journal article" date="2013" name="Genome Announc.">
        <title>Genome of the haloarchaeon Natronomonas moolapensis, a neutrophilic member of a previously haloalkaliphilic genus.</title>
        <authorList>
            <person name="Dyall-Smith M.L."/>
            <person name="Pfeiffer F."/>
            <person name="Oberwinkler T."/>
            <person name="Klee K."/>
            <person name="Rampp M."/>
            <person name="Palm P."/>
            <person name="Gross K."/>
            <person name="Schuster S.C."/>
            <person name="Oesterhelt D."/>
        </authorList>
    </citation>
    <scope>NUCLEOTIDE SEQUENCE [LARGE SCALE GENOMIC DNA]</scope>
    <source>
        <strain evidence="4">DSM 18674 / JCM 14361 / 8.8.11</strain>
    </source>
</reference>
<evidence type="ECO:0000259" key="2">
    <source>
        <dbReference type="Pfam" id="PF26489"/>
    </source>
</evidence>
<evidence type="ECO:0000256" key="1">
    <source>
        <dbReference type="SAM" id="MobiDB-lite"/>
    </source>
</evidence>